<evidence type="ECO:0000313" key="2">
    <source>
        <dbReference type="EMBL" id="EFL52342.1"/>
    </source>
</evidence>
<dbReference type="EMBL" id="AECZ01000004">
    <property type="protein sequence ID" value="EFL52342.1"/>
    <property type="molecule type" value="Genomic_DNA"/>
</dbReference>
<sequence length="176" mass="20431">MTDALNQMSDKYCSEAANLFVGKNSSYFIPIFARFSKLEKQSLHNFFGKFISFNWSAFLVTFIGPFPFYFIYRKMWGVSIVFFILCKICTTLIIARIFPLAGYSYLVVYSMISLCFSNYLYYLRFKKNTLKLKKDATKKSSCGVSYFAPVVAILVYLLFSICVDFYLIKFKIISTS</sequence>
<keyword evidence="1" id="KW-0472">Membrane</keyword>
<protein>
    <recommendedName>
        <fullName evidence="4">DUF2628 domain-containing protein</fullName>
    </recommendedName>
</protein>
<keyword evidence="3" id="KW-1185">Reference proteome</keyword>
<proteinExistence type="predicted"/>
<feature type="transmembrane region" description="Helical" evidence="1">
    <location>
        <begin position="50"/>
        <end position="71"/>
    </location>
</feature>
<evidence type="ECO:0000256" key="1">
    <source>
        <dbReference type="SAM" id="Phobius"/>
    </source>
</evidence>
<name>E1JT82_SOLFR</name>
<gene>
    <name evidence="2" type="ORF">DesfrDRAFT_0831</name>
</gene>
<keyword evidence="1" id="KW-0812">Transmembrane</keyword>
<comment type="caution">
    <text evidence="2">The sequence shown here is derived from an EMBL/GenBank/DDBJ whole genome shotgun (WGS) entry which is preliminary data.</text>
</comment>
<dbReference type="RefSeq" id="WP_005991392.1">
    <property type="nucleotide sequence ID" value="NZ_AECZ01000004.1"/>
</dbReference>
<feature type="transmembrane region" description="Helical" evidence="1">
    <location>
        <begin position="78"/>
        <end position="98"/>
    </location>
</feature>
<organism evidence="2 3">
    <name type="scientific">Solidesulfovibrio fructosivorans JJ]</name>
    <dbReference type="NCBI Taxonomy" id="596151"/>
    <lineage>
        <taxon>Bacteria</taxon>
        <taxon>Pseudomonadati</taxon>
        <taxon>Thermodesulfobacteriota</taxon>
        <taxon>Desulfovibrionia</taxon>
        <taxon>Desulfovibrionales</taxon>
        <taxon>Desulfovibrionaceae</taxon>
        <taxon>Solidesulfovibrio</taxon>
    </lineage>
</organism>
<keyword evidence="1" id="KW-1133">Transmembrane helix</keyword>
<evidence type="ECO:0000313" key="3">
    <source>
        <dbReference type="Proteomes" id="UP000006250"/>
    </source>
</evidence>
<dbReference type="AlphaFoldDB" id="E1JT82"/>
<dbReference type="OrthoDB" id="6691119at2"/>
<feature type="transmembrane region" description="Helical" evidence="1">
    <location>
        <begin position="104"/>
        <end position="123"/>
    </location>
</feature>
<reference evidence="2 3" key="1">
    <citation type="submission" date="2010-08" db="EMBL/GenBank/DDBJ databases">
        <title>The draft genome of Desulfovibrio fructosovorans JJ.</title>
        <authorList>
            <consortium name="US DOE Joint Genome Institute (JGI-PGF)"/>
            <person name="Lucas S."/>
            <person name="Copeland A."/>
            <person name="Lapidus A."/>
            <person name="Cheng J.-F."/>
            <person name="Bruce D."/>
            <person name="Goodwin L."/>
            <person name="Pitluck S."/>
            <person name="Land M.L."/>
            <person name="Hauser L."/>
            <person name="Chang Y.-J."/>
            <person name="Jeffries C."/>
            <person name="Wall J.D."/>
            <person name="Stahl D.A."/>
            <person name="Arkin A.P."/>
            <person name="Dehal P."/>
            <person name="Stolyar S.M."/>
            <person name="Hazen T.C."/>
            <person name="Woyke T.J."/>
        </authorList>
    </citation>
    <scope>NUCLEOTIDE SEQUENCE [LARGE SCALE GENOMIC DNA]</scope>
    <source>
        <strain evidence="2 3">JJ</strain>
    </source>
</reference>
<feature type="transmembrane region" description="Helical" evidence="1">
    <location>
        <begin position="144"/>
        <end position="168"/>
    </location>
</feature>
<accession>E1JT82</accession>
<evidence type="ECO:0008006" key="4">
    <source>
        <dbReference type="Google" id="ProtNLM"/>
    </source>
</evidence>
<dbReference type="Proteomes" id="UP000006250">
    <property type="component" value="Unassembled WGS sequence"/>
</dbReference>